<keyword evidence="7" id="KW-0862">Zinc</keyword>
<evidence type="ECO:0000313" key="13">
    <source>
        <dbReference type="Proteomes" id="UP001298681"/>
    </source>
</evidence>
<dbReference type="Pfam" id="PF02578">
    <property type="entry name" value="Cu-oxidase_4"/>
    <property type="match status" value="1"/>
</dbReference>
<comment type="catalytic activity">
    <reaction evidence="1">
        <text>inosine + phosphate = alpha-D-ribose 1-phosphate + hypoxanthine</text>
        <dbReference type="Rhea" id="RHEA:27646"/>
        <dbReference type="ChEBI" id="CHEBI:17368"/>
        <dbReference type="ChEBI" id="CHEBI:17596"/>
        <dbReference type="ChEBI" id="CHEBI:43474"/>
        <dbReference type="ChEBI" id="CHEBI:57720"/>
        <dbReference type="EC" id="2.4.2.1"/>
    </reaction>
    <physiologicalReaction direction="left-to-right" evidence="1">
        <dbReference type="Rhea" id="RHEA:27647"/>
    </physiologicalReaction>
</comment>
<evidence type="ECO:0000256" key="4">
    <source>
        <dbReference type="ARBA" id="ARBA00022679"/>
    </source>
</evidence>
<evidence type="ECO:0000256" key="9">
    <source>
        <dbReference type="ARBA" id="ARBA00048968"/>
    </source>
</evidence>
<reference evidence="12 13" key="1">
    <citation type="submission" date="2022-01" db="EMBL/GenBank/DDBJ databases">
        <title>Collection of gut derived symbiotic bacterial strains cultured from healthy donors.</title>
        <authorList>
            <person name="Lin H."/>
            <person name="Kohout C."/>
            <person name="Waligurski E."/>
            <person name="Pamer E.G."/>
        </authorList>
    </citation>
    <scope>NUCLEOTIDE SEQUENCE [LARGE SCALE GENOMIC DNA]</scope>
    <source>
        <strain evidence="12 13">DFI.7.58</strain>
    </source>
</reference>
<evidence type="ECO:0000256" key="1">
    <source>
        <dbReference type="ARBA" id="ARBA00000553"/>
    </source>
</evidence>
<dbReference type="CDD" id="cd16833">
    <property type="entry name" value="YfiH"/>
    <property type="match status" value="1"/>
</dbReference>
<dbReference type="EMBL" id="JAKNHQ010000009">
    <property type="protein sequence ID" value="MCG4610910.1"/>
    <property type="molecule type" value="Genomic_DNA"/>
</dbReference>
<dbReference type="NCBIfam" id="TIGR00726">
    <property type="entry name" value="peptidoglycan editing factor PgeF"/>
    <property type="match status" value="1"/>
</dbReference>
<comment type="caution">
    <text evidence="12">The sequence shown here is derived from an EMBL/GenBank/DDBJ whole genome shotgun (WGS) entry which is preliminary data.</text>
</comment>
<dbReference type="InterPro" id="IPR038371">
    <property type="entry name" value="Cu_polyphenol_OxRdtase_sf"/>
</dbReference>
<evidence type="ECO:0000256" key="7">
    <source>
        <dbReference type="ARBA" id="ARBA00022833"/>
    </source>
</evidence>
<dbReference type="SUPFAM" id="SSF64438">
    <property type="entry name" value="CNF1/YfiH-like putative cysteine hydrolases"/>
    <property type="match status" value="1"/>
</dbReference>
<dbReference type="PANTHER" id="PTHR30616">
    <property type="entry name" value="UNCHARACTERIZED PROTEIN YFIH"/>
    <property type="match status" value="1"/>
</dbReference>
<name>A0ABS9MJD5_9FIRM</name>
<evidence type="ECO:0000313" key="12">
    <source>
        <dbReference type="EMBL" id="MCG4610910.1"/>
    </source>
</evidence>
<dbReference type="RefSeq" id="WP_237966787.1">
    <property type="nucleotide sequence ID" value="NZ_JAKNHQ010000009.1"/>
</dbReference>
<sequence>MGPYDTRNMELHEKQGVAYLTFPAFSAVPFVRHAFSTRVGGVSRGEFSSMNLSFHRGDPDETVLTNYHRFCDAAGFSFDSLVASAQDHHTEIRRVTKRECGIGIWRPRDQESVDGLLTDEPGVTLVTYYADCVPLYFLDPVHRAIGLAHAGWRGTVAGMGIKMVEAMAHKFGSRPEELLAAIGPSIGPCCYEVDQPVADAFAARTDWQPESFLRDCGNGKYMLNLWEANRRALLRAGLLEAHISVAELCTQCHADWLFSHRASGGKRGGMAAFLALKEDAECRS</sequence>
<gene>
    <name evidence="12" type="primary">pgeF</name>
    <name evidence="12" type="ORF">L0P57_08180</name>
</gene>
<comment type="similarity">
    <text evidence="3 11">Belongs to the purine nucleoside phosphorylase YfiH/LACC1 family.</text>
</comment>
<comment type="catalytic activity">
    <reaction evidence="9">
        <text>adenosine + phosphate = alpha-D-ribose 1-phosphate + adenine</text>
        <dbReference type="Rhea" id="RHEA:27642"/>
        <dbReference type="ChEBI" id="CHEBI:16335"/>
        <dbReference type="ChEBI" id="CHEBI:16708"/>
        <dbReference type="ChEBI" id="CHEBI:43474"/>
        <dbReference type="ChEBI" id="CHEBI:57720"/>
        <dbReference type="EC" id="2.4.2.1"/>
    </reaction>
    <physiologicalReaction direction="left-to-right" evidence="9">
        <dbReference type="Rhea" id="RHEA:27643"/>
    </physiologicalReaction>
</comment>
<protein>
    <recommendedName>
        <fullName evidence="11">Purine nucleoside phosphorylase</fullName>
    </recommendedName>
</protein>
<comment type="catalytic activity">
    <reaction evidence="8">
        <text>adenosine + H2O + H(+) = inosine + NH4(+)</text>
        <dbReference type="Rhea" id="RHEA:24408"/>
        <dbReference type="ChEBI" id="CHEBI:15377"/>
        <dbReference type="ChEBI" id="CHEBI:15378"/>
        <dbReference type="ChEBI" id="CHEBI:16335"/>
        <dbReference type="ChEBI" id="CHEBI:17596"/>
        <dbReference type="ChEBI" id="CHEBI:28938"/>
        <dbReference type="EC" id="3.5.4.4"/>
    </reaction>
    <physiologicalReaction direction="left-to-right" evidence="8">
        <dbReference type="Rhea" id="RHEA:24409"/>
    </physiologicalReaction>
</comment>
<keyword evidence="6" id="KW-0378">Hydrolase</keyword>
<dbReference type="Proteomes" id="UP001298681">
    <property type="component" value="Unassembled WGS sequence"/>
</dbReference>
<proteinExistence type="inferred from homology"/>
<accession>A0ABS9MJD5</accession>
<keyword evidence="13" id="KW-1185">Reference proteome</keyword>
<evidence type="ECO:0000256" key="6">
    <source>
        <dbReference type="ARBA" id="ARBA00022801"/>
    </source>
</evidence>
<evidence type="ECO:0000256" key="5">
    <source>
        <dbReference type="ARBA" id="ARBA00022723"/>
    </source>
</evidence>
<keyword evidence="5" id="KW-0479">Metal-binding</keyword>
<organism evidence="12 13">
    <name type="scientific">Anaeromassilibacillus senegalensis</name>
    <dbReference type="NCBI Taxonomy" id="1673717"/>
    <lineage>
        <taxon>Bacteria</taxon>
        <taxon>Bacillati</taxon>
        <taxon>Bacillota</taxon>
        <taxon>Clostridia</taxon>
        <taxon>Eubacteriales</taxon>
        <taxon>Acutalibacteraceae</taxon>
        <taxon>Anaeromassilibacillus</taxon>
    </lineage>
</organism>
<evidence type="ECO:0000256" key="11">
    <source>
        <dbReference type="RuleBase" id="RU361274"/>
    </source>
</evidence>
<dbReference type="InterPro" id="IPR003730">
    <property type="entry name" value="Cu_polyphenol_OxRdtase"/>
</dbReference>
<evidence type="ECO:0000256" key="8">
    <source>
        <dbReference type="ARBA" id="ARBA00047989"/>
    </source>
</evidence>
<evidence type="ECO:0000256" key="3">
    <source>
        <dbReference type="ARBA" id="ARBA00007353"/>
    </source>
</evidence>
<dbReference type="Gene3D" id="3.60.140.10">
    <property type="entry name" value="CNF1/YfiH-like putative cysteine hydrolases"/>
    <property type="match status" value="1"/>
</dbReference>
<comment type="function">
    <text evidence="2">Purine nucleoside enzyme that catalyzes the phosphorolysis of adenosine and inosine nucleosides, yielding D-ribose 1-phosphate and the respective free bases, adenine and hypoxanthine. Also catalyzes the phosphorolysis of S-methyl-5'-thioadenosine into adenine and S-methyl-5-thio-alpha-D-ribose 1-phosphate. Also has adenosine deaminase activity.</text>
</comment>
<dbReference type="PANTHER" id="PTHR30616:SF2">
    <property type="entry name" value="PURINE NUCLEOSIDE PHOSPHORYLASE LACC1"/>
    <property type="match status" value="1"/>
</dbReference>
<evidence type="ECO:0000256" key="2">
    <source>
        <dbReference type="ARBA" id="ARBA00003215"/>
    </source>
</evidence>
<keyword evidence="4" id="KW-0808">Transferase</keyword>
<dbReference type="InterPro" id="IPR011324">
    <property type="entry name" value="Cytotoxic_necrot_fac-like_cat"/>
</dbReference>
<evidence type="ECO:0000256" key="10">
    <source>
        <dbReference type="ARBA" id="ARBA00049893"/>
    </source>
</evidence>
<comment type="catalytic activity">
    <reaction evidence="10">
        <text>S-methyl-5'-thioadenosine + phosphate = 5-(methylsulfanyl)-alpha-D-ribose 1-phosphate + adenine</text>
        <dbReference type="Rhea" id="RHEA:11852"/>
        <dbReference type="ChEBI" id="CHEBI:16708"/>
        <dbReference type="ChEBI" id="CHEBI:17509"/>
        <dbReference type="ChEBI" id="CHEBI:43474"/>
        <dbReference type="ChEBI" id="CHEBI:58533"/>
        <dbReference type="EC" id="2.4.2.28"/>
    </reaction>
    <physiologicalReaction direction="left-to-right" evidence="10">
        <dbReference type="Rhea" id="RHEA:11853"/>
    </physiologicalReaction>
</comment>